<dbReference type="AlphaFoldDB" id="A0A0C2CTZ4"/>
<organism evidence="1 2">
    <name type="scientific">Ancylostoma duodenale</name>
    <dbReference type="NCBI Taxonomy" id="51022"/>
    <lineage>
        <taxon>Eukaryota</taxon>
        <taxon>Metazoa</taxon>
        <taxon>Ecdysozoa</taxon>
        <taxon>Nematoda</taxon>
        <taxon>Chromadorea</taxon>
        <taxon>Rhabditida</taxon>
        <taxon>Rhabditina</taxon>
        <taxon>Rhabditomorpha</taxon>
        <taxon>Strongyloidea</taxon>
        <taxon>Ancylostomatidae</taxon>
        <taxon>Ancylostomatinae</taxon>
        <taxon>Ancylostoma</taxon>
    </lineage>
</organism>
<dbReference type="Proteomes" id="UP000054047">
    <property type="component" value="Unassembled WGS sequence"/>
</dbReference>
<keyword evidence="2" id="KW-1185">Reference proteome</keyword>
<accession>A0A0C2CTZ4</accession>
<proteinExistence type="predicted"/>
<evidence type="ECO:0000313" key="2">
    <source>
        <dbReference type="Proteomes" id="UP000054047"/>
    </source>
</evidence>
<name>A0A0C2CTZ4_9BILA</name>
<reference evidence="1 2" key="1">
    <citation type="submission" date="2013-12" db="EMBL/GenBank/DDBJ databases">
        <title>Draft genome of the parsitic nematode Ancylostoma duodenale.</title>
        <authorList>
            <person name="Mitreva M."/>
        </authorList>
    </citation>
    <scope>NUCLEOTIDE SEQUENCE [LARGE SCALE GENOMIC DNA]</scope>
    <source>
        <strain evidence="1 2">Zhejiang</strain>
    </source>
</reference>
<dbReference type="EMBL" id="KN741657">
    <property type="protein sequence ID" value="KIH53257.1"/>
    <property type="molecule type" value="Genomic_DNA"/>
</dbReference>
<sequence length="97" mass="11464">MYGKRCVFRLSMIKFYQLLCNTTVYESTGESPSLFLHEFDVHVPWDSSGPEISKYTVYMESYIQELTIGTQIAREYAQDVDKKMRNRMKIAYDGEKR</sequence>
<evidence type="ECO:0000313" key="1">
    <source>
        <dbReference type="EMBL" id="KIH53257.1"/>
    </source>
</evidence>
<protein>
    <submittedName>
        <fullName evidence="1">Uncharacterized protein</fullName>
    </submittedName>
</protein>
<dbReference type="OrthoDB" id="5877084at2759"/>
<feature type="non-terminal residue" evidence="1">
    <location>
        <position position="97"/>
    </location>
</feature>
<gene>
    <name evidence="1" type="ORF">ANCDUO_16621</name>
</gene>